<dbReference type="InterPro" id="IPR036102">
    <property type="entry name" value="OsmC/Ohrsf"/>
</dbReference>
<sequence length="153" mass="16834">MAIQIKPIITMKMGGEADTHALTKMKVRDLSISTDEPVERGGTNTAPSPTETMLASLIGCTNVITQKIATKHGIDVLRLKIVATAQFDRRGVSLEDEIKVPFPEIDLNIELTTRGDDADVAVLQMDLSKYCPISKILRESGTKVNENWTINRL</sequence>
<reference evidence="1" key="1">
    <citation type="submission" date="2018-05" db="EMBL/GenBank/DDBJ databases">
        <authorList>
            <person name="Lanie J.A."/>
            <person name="Ng W.-L."/>
            <person name="Kazmierczak K.M."/>
            <person name="Andrzejewski T.M."/>
            <person name="Davidsen T.M."/>
            <person name="Wayne K.J."/>
            <person name="Tettelin H."/>
            <person name="Glass J.I."/>
            <person name="Rusch D."/>
            <person name="Podicherti R."/>
            <person name="Tsui H.-C.T."/>
            <person name="Winkler M.E."/>
        </authorList>
    </citation>
    <scope>NUCLEOTIDE SEQUENCE</scope>
</reference>
<evidence type="ECO:0008006" key="2">
    <source>
        <dbReference type="Google" id="ProtNLM"/>
    </source>
</evidence>
<dbReference type="Pfam" id="PF02566">
    <property type="entry name" value="OsmC"/>
    <property type="match status" value="1"/>
</dbReference>
<gene>
    <name evidence="1" type="ORF">METZ01_LOCUS85457</name>
</gene>
<protein>
    <recommendedName>
        <fullName evidence="2">OsmC family protein</fullName>
    </recommendedName>
</protein>
<dbReference type="Gene3D" id="3.30.300.20">
    <property type="match status" value="1"/>
</dbReference>
<evidence type="ECO:0000313" key="1">
    <source>
        <dbReference type="EMBL" id="SVA32603.1"/>
    </source>
</evidence>
<name>A0A381V052_9ZZZZ</name>
<organism evidence="1">
    <name type="scientific">marine metagenome</name>
    <dbReference type="NCBI Taxonomy" id="408172"/>
    <lineage>
        <taxon>unclassified sequences</taxon>
        <taxon>metagenomes</taxon>
        <taxon>ecological metagenomes</taxon>
    </lineage>
</organism>
<proteinExistence type="predicted"/>
<dbReference type="InterPro" id="IPR015946">
    <property type="entry name" value="KH_dom-like_a/b"/>
</dbReference>
<dbReference type="PANTHER" id="PTHR35368">
    <property type="entry name" value="HYDROPEROXIDE REDUCTASE"/>
    <property type="match status" value="1"/>
</dbReference>
<dbReference type="AlphaFoldDB" id="A0A381V052"/>
<dbReference type="EMBL" id="UINC01007309">
    <property type="protein sequence ID" value="SVA32603.1"/>
    <property type="molecule type" value="Genomic_DNA"/>
</dbReference>
<dbReference type="InterPro" id="IPR003718">
    <property type="entry name" value="OsmC/Ohr_fam"/>
</dbReference>
<dbReference type="SUPFAM" id="SSF82784">
    <property type="entry name" value="OsmC-like"/>
    <property type="match status" value="1"/>
</dbReference>
<accession>A0A381V052</accession>
<dbReference type="PANTHER" id="PTHR35368:SF1">
    <property type="entry name" value="HYDROPEROXIDE REDUCTASE"/>
    <property type="match status" value="1"/>
</dbReference>
<dbReference type="InterPro" id="IPR052924">
    <property type="entry name" value="OsmC/Ohr_hydroprdx_reductase"/>
</dbReference>